<keyword evidence="3" id="KW-0227">DNA damage</keyword>
<evidence type="ECO:0000256" key="4">
    <source>
        <dbReference type="ARBA" id="ARBA00022801"/>
    </source>
</evidence>
<evidence type="ECO:0000256" key="6">
    <source>
        <dbReference type="ARBA" id="ARBA00023204"/>
    </source>
</evidence>
<dbReference type="KEGG" id="proe:H9L23_02140"/>
<dbReference type="RefSeq" id="WP_187593449.1">
    <property type="nucleotide sequence ID" value="NZ_CP060723.1"/>
</dbReference>
<comment type="similarity">
    <text evidence="2">Belongs to the FPG family.</text>
</comment>
<dbReference type="SMART" id="SM00898">
    <property type="entry name" value="Fapy_DNA_glyco"/>
    <property type="match status" value="1"/>
</dbReference>
<dbReference type="GO" id="GO:0006284">
    <property type="term" value="P:base-excision repair"/>
    <property type="evidence" value="ECO:0007669"/>
    <property type="project" value="InterPro"/>
</dbReference>
<evidence type="ECO:0000256" key="5">
    <source>
        <dbReference type="ARBA" id="ARBA00023125"/>
    </source>
</evidence>
<dbReference type="SUPFAM" id="SSF46946">
    <property type="entry name" value="S13-like H2TH domain"/>
    <property type="match status" value="1"/>
</dbReference>
<dbReference type="InterPro" id="IPR015886">
    <property type="entry name" value="H2TH_FPG"/>
</dbReference>
<comment type="catalytic activity">
    <reaction evidence="1">
        <text>Hydrolysis of DNA containing ring-opened 7-methylguanine residues, releasing 2,6-diamino-4-hydroxy-5-(N-methyl)formamidopyrimidine.</text>
        <dbReference type="EC" id="3.2.2.23"/>
    </reaction>
</comment>
<keyword evidence="4" id="KW-0378">Hydrolase</keyword>
<feature type="domain" description="Formamidopyrimidine-DNA glycosylase catalytic" evidence="10">
    <location>
        <begin position="2"/>
        <end position="112"/>
    </location>
</feature>
<dbReference type="EMBL" id="CP060723">
    <property type="protein sequence ID" value="QNN42929.1"/>
    <property type="molecule type" value="Genomic_DNA"/>
</dbReference>
<dbReference type="Gene3D" id="1.10.8.50">
    <property type="match status" value="1"/>
</dbReference>
<dbReference type="PANTHER" id="PTHR22993:SF9">
    <property type="entry name" value="FORMAMIDOPYRIMIDINE-DNA GLYCOSYLASE"/>
    <property type="match status" value="1"/>
</dbReference>
<keyword evidence="5" id="KW-0238">DNA-binding</keyword>
<evidence type="ECO:0000313" key="12">
    <source>
        <dbReference type="Proteomes" id="UP000515806"/>
    </source>
</evidence>
<dbReference type="SUPFAM" id="SSF81624">
    <property type="entry name" value="N-terminal domain of MutM-like DNA repair proteins"/>
    <property type="match status" value="1"/>
</dbReference>
<reference evidence="11 12" key="1">
    <citation type="submission" date="2020-08" db="EMBL/GenBank/DDBJ databases">
        <title>Genome sequence of Pedobacter roseus KACC 11594T.</title>
        <authorList>
            <person name="Hyun D.-W."/>
            <person name="Bae J.-W."/>
        </authorList>
    </citation>
    <scope>NUCLEOTIDE SEQUENCE [LARGE SCALE GENOMIC DNA]</scope>
    <source>
        <strain evidence="11 12">KACC 11594</strain>
    </source>
</reference>
<keyword evidence="6" id="KW-0234">DNA repair</keyword>
<evidence type="ECO:0000259" key="10">
    <source>
        <dbReference type="PROSITE" id="PS51068"/>
    </source>
</evidence>
<protein>
    <submittedName>
        <fullName evidence="11">Formamidopyrimidine-DNA glycosylase</fullName>
    </submittedName>
</protein>
<evidence type="ECO:0000313" key="11">
    <source>
        <dbReference type="EMBL" id="QNN42929.1"/>
    </source>
</evidence>
<evidence type="ECO:0000256" key="8">
    <source>
        <dbReference type="ARBA" id="ARBA00023268"/>
    </source>
</evidence>
<dbReference type="PANTHER" id="PTHR22993">
    <property type="entry name" value="FORMAMIDOPYRIMIDINE-DNA GLYCOSYLASE"/>
    <property type="match status" value="1"/>
</dbReference>
<name>A0A7G9QHV4_9SPHI</name>
<evidence type="ECO:0000256" key="9">
    <source>
        <dbReference type="ARBA" id="ARBA00023295"/>
    </source>
</evidence>
<evidence type="ECO:0000256" key="7">
    <source>
        <dbReference type="ARBA" id="ARBA00023239"/>
    </source>
</evidence>
<dbReference type="Proteomes" id="UP000515806">
    <property type="component" value="Chromosome"/>
</dbReference>
<gene>
    <name evidence="11" type="ORF">H9L23_02140</name>
</gene>
<keyword evidence="7" id="KW-0456">Lyase</keyword>
<dbReference type="Pfam" id="PF06831">
    <property type="entry name" value="H2TH"/>
    <property type="match status" value="1"/>
</dbReference>
<keyword evidence="8" id="KW-0511">Multifunctional enzyme</keyword>
<dbReference type="InterPro" id="IPR012319">
    <property type="entry name" value="FPG_cat"/>
</dbReference>
<dbReference type="PROSITE" id="PS51068">
    <property type="entry name" value="FPG_CAT"/>
    <property type="match status" value="1"/>
</dbReference>
<dbReference type="SMART" id="SM01232">
    <property type="entry name" value="H2TH"/>
    <property type="match status" value="1"/>
</dbReference>
<dbReference type="InterPro" id="IPR010979">
    <property type="entry name" value="Ribosomal_uS13-like_H2TH"/>
</dbReference>
<dbReference type="GO" id="GO:0003684">
    <property type="term" value="F:damaged DNA binding"/>
    <property type="evidence" value="ECO:0007669"/>
    <property type="project" value="InterPro"/>
</dbReference>
<sequence length="256" mass="28902">MAELPDLEVFSRILSRRFAGKLLEKVEVKVSNKLNVTAARLKSSLETRKLKIVKRSGKTLQFHFEGERVLGLHLMLRGELVSLADNPPKYPILIFHFKGGEGFAVTDMQKQATPTLYPPPSLVNDALDLDLNTFKKLLDGKKTLIKSLLMDQKKVRGIGNSYGDEILYHAGISPFSISGKIPEEHIKQLHKSIQHVLKTAIKKIEKENGDELVGELRDFMLIHSFKLKQAPNGKEILSDKIGGRTTYYTQSQELFH</sequence>
<dbReference type="Gene3D" id="3.20.190.10">
    <property type="entry name" value="MutM-like, N-terminal"/>
    <property type="match status" value="1"/>
</dbReference>
<keyword evidence="9" id="KW-0326">Glycosidase</keyword>
<keyword evidence="12" id="KW-1185">Reference proteome</keyword>
<dbReference type="GO" id="GO:0008534">
    <property type="term" value="F:oxidized purine nucleobase lesion DNA N-glycosylase activity"/>
    <property type="evidence" value="ECO:0007669"/>
    <property type="project" value="UniProtKB-EC"/>
</dbReference>
<evidence type="ECO:0000256" key="3">
    <source>
        <dbReference type="ARBA" id="ARBA00022763"/>
    </source>
</evidence>
<accession>A0A7G9QHV4</accession>
<dbReference type="Pfam" id="PF01149">
    <property type="entry name" value="Fapy_DNA_glyco"/>
    <property type="match status" value="1"/>
</dbReference>
<dbReference type="GO" id="GO:0003906">
    <property type="term" value="F:DNA-(apurinic or apyrimidinic site) endonuclease activity"/>
    <property type="evidence" value="ECO:0007669"/>
    <property type="project" value="InterPro"/>
</dbReference>
<dbReference type="GO" id="GO:0008270">
    <property type="term" value="F:zinc ion binding"/>
    <property type="evidence" value="ECO:0007669"/>
    <property type="project" value="InterPro"/>
</dbReference>
<dbReference type="GO" id="GO:0016829">
    <property type="term" value="F:lyase activity"/>
    <property type="evidence" value="ECO:0007669"/>
    <property type="project" value="UniProtKB-KW"/>
</dbReference>
<evidence type="ECO:0000256" key="1">
    <source>
        <dbReference type="ARBA" id="ARBA00001668"/>
    </source>
</evidence>
<evidence type="ECO:0000256" key="2">
    <source>
        <dbReference type="ARBA" id="ARBA00009409"/>
    </source>
</evidence>
<organism evidence="11 12">
    <name type="scientific">Pedobacter roseus</name>
    <dbReference type="NCBI Taxonomy" id="336820"/>
    <lineage>
        <taxon>Bacteria</taxon>
        <taxon>Pseudomonadati</taxon>
        <taxon>Bacteroidota</taxon>
        <taxon>Sphingobacteriia</taxon>
        <taxon>Sphingobacteriales</taxon>
        <taxon>Sphingobacteriaceae</taxon>
        <taxon>Pedobacter</taxon>
    </lineage>
</organism>
<dbReference type="InterPro" id="IPR035937">
    <property type="entry name" value="FPG_N"/>
</dbReference>
<dbReference type="AlphaFoldDB" id="A0A7G9QHV4"/>
<proteinExistence type="inferred from homology"/>